<feature type="domain" description="SpaA-like prealbumin fold" evidence="3">
    <location>
        <begin position="672"/>
        <end position="748"/>
    </location>
</feature>
<dbReference type="RefSeq" id="WP_015439624.1">
    <property type="nucleotide sequence ID" value="NC_020520.1"/>
</dbReference>
<feature type="domain" description="SpaA-like prealbumin fold" evidence="3">
    <location>
        <begin position="866"/>
        <end position="945"/>
    </location>
</feature>
<evidence type="ECO:0000259" key="2">
    <source>
        <dbReference type="Pfam" id="PF01345"/>
    </source>
</evidence>
<dbReference type="Gene3D" id="2.60.40.1140">
    <property type="entry name" value="Collagen-binding surface protein Cna, B-type domain"/>
    <property type="match status" value="2"/>
</dbReference>
<organism evidence="4 5">
    <name type="scientific">Ilumatobacter coccineus (strain NBRC 103263 / KCTC 29153 / YM16-304)</name>
    <dbReference type="NCBI Taxonomy" id="1313172"/>
    <lineage>
        <taxon>Bacteria</taxon>
        <taxon>Bacillati</taxon>
        <taxon>Actinomycetota</taxon>
        <taxon>Acidimicrobiia</taxon>
        <taxon>Acidimicrobiales</taxon>
        <taxon>Ilumatobacteraceae</taxon>
        <taxon>Ilumatobacter</taxon>
    </lineage>
</organism>
<reference evidence="4 5" key="1">
    <citation type="journal article" date="2013" name="Int. J. Syst. Evol. Microbiol.">
        <title>Ilumatobacter nonamiense sp. nov. and Ilumatobacter coccineum sp. nov., isolated from seashore sand.</title>
        <authorList>
            <person name="Matsumoto A."/>
            <person name="Kasai H."/>
            <person name="Matsuo Y."/>
            <person name="Shizuri Y."/>
            <person name="Ichikawa N."/>
            <person name="Fujita N."/>
            <person name="Omura S."/>
            <person name="Takahashi Y."/>
        </authorList>
    </citation>
    <scope>NUCLEOTIDE SEQUENCE [LARGE SCALE GENOMIC DNA]</scope>
    <source>
        <strain evidence="5">NBRC 103263 / KCTC 29153 / YM16-304</strain>
    </source>
</reference>
<gene>
    <name evidence="4" type="ORF">YM304_00620</name>
</gene>
<feature type="chain" id="PRO_5025361297" description="DUF11 domain-containing protein" evidence="1">
    <location>
        <begin position="34"/>
        <end position="2146"/>
    </location>
</feature>
<feature type="domain" description="SpaA-like prealbumin fold" evidence="3">
    <location>
        <begin position="753"/>
        <end position="850"/>
    </location>
</feature>
<dbReference type="EMBL" id="AP012057">
    <property type="protein sequence ID" value="BAN00376.1"/>
    <property type="molecule type" value="Genomic_DNA"/>
</dbReference>
<feature type="domain" description="DUF11" evidence="2">
    <location>
        <begin position="433"/>
        <end position="546"/>
    </location>
</feature>
<accession>A0A6C7E8L6</accession>
<protein>
    <recommendedName>
        <fullName evidence="6">DUF11 domain-containing protein</fullName>
    </recommendedName>
</protein>
<dbReference type="SMART" id="SM00710">
    <property type="entry name" value="PbH1"/>
    <property type="match status" value="11"/>
</dbReference>
<dbReference type="Gene3D" id="2.60.40.10">
    <property type="entry name" value="Immunoglobulins"/>
    <property type="match status" value="1"/>
</dbReference>
<evidence type="ECO:0000313" key="5">
    <source>
        <dbReference type="Proteomes" id="UP000011863"/>
    </source>
</evidence>
<evidence type="ECO:0000313" key="4">
    <source>
        <dbReference type="EMBL" id="BAN00376.1"/>
    </source>
</evidence>
<dbReference type="GO" id="GO:0005975">
    <property type="term" value="P:carbohydrate metabolic process"/>
    <property type="evidence" value="ECO:0007669"/>
    <property type="project" value="UniProtKB-ARBA"/>
</dbReference>
<evidence type="ECO:0000259" key="3">
    <source>
        <dbReference type="Pfam" id="PF24514"/>
    </source>
</evidence>
<dbReference type="Pfam" id="PF01345">
    <property type="entry name" value="DUF11"/>
    <property type="match status" value="1"/>
</dbReference>
<dbReference type="InterPro" id="IPR013783">
    <property type="entry name" value="Ig-like_fold"/>
</dbReference>
<dbReference type="Pfam" id="PF17963">
    <property type="entry name" value="Big_9"/>
    <property type="match status" value="1"/>
</dbReference>
<dbReference type="NCBIfam" id="TIGR01451">
    <property type="entry name" value="B_ant_repeat"/>
    <property type="match status" value="1"/>
</dbReference>
<feature type="domain" description="SpaA-like prealbumin fold" evidence="3">
    <location>
        <begin position="558"/>
        <end position="653"/>
    </location>
</feature>
<dbReference type="InterPro" id="IPR055371">
    <property type="entry name" value="SpaA_PFL_dom_4"/>
</dbReference>
<dbReference type="Pfam" id="PF24514">
    <property type="entry name" value="SpaA_4"/>
    <property type="match status" value="6"/>
</dbReference>
<dbReference type="InterPro" id="IPR006626">
    <property type="entry name" value="PbH1"/>
</dbReference>
<evidence type="ECO:0008006" key="6">
    <source>
        <dbReference type="Google" id="ProtNLM"/>
    </source>
</evidence>
<proteinExistence type="predicted"/>
<name>A0A6C7E8L6_ILUCY</name>
<feature type="domain" description="SpaA-like prealbumin fold" evidence="3">
    <location>
        <begin position="1054"/>
        <end position="1149"/>
    </location>
</feature>
<dbReference type="KEGG" id="aym:YM304_00620"/>
<dbReference type="InterPro" id="IPR047589">
    <property type="entry name" value="DUF11_rpt"/>
</dbReference>
<keyword evidence="1" id="KW-0732">Signal</keyword>
<evidence type="ECO:0000256" key="1">
    <source>
        <dbReference type="SAM" id="SignalP"/>
    </source>
</evidence>
<sequence length="2146" mass="213001">MSRINSRSNLGRVALAFALAAAGAIATVGPAEASPTSATSAANATSAALETALVPLEPARLVDTRLAGDTVDGLFEADGRLAPGQDYEVDIAGRGGVPADASGAVINVTAIAPQGKGFLTVHPCASPRPVTSSLNYTTGVSLGNEVVAKLSTSGSVCIYTSAGTHLAVDVVGSVPASSGIVPLDPARLLDTRSDGTTVDGQFAADGRTVAESTTTLTVAGRGGVPADADAVIVDVIAVKPSETGYVTVHPCLPPNPLASSLNYVADVDRANEIVTALDDSGDICFYTDTAIDVVIDVVGYVPAGTSLMTVPPTRLLETRAGLVTSDGLHEGVGRRAADSEYTLAVAERAEVPADALAAILNVTAVRPESTGFITVHPCVSPRPLAASLNHVAGVNGGNEIIASLDANGDVCLYNSAATDLVVDVTGFVVATADLAISASADAEPAAAGENLTYTIDVENNGPLTAVDVEVESTLPVGVTFVATSGCDEDPAGSTTCSLGDIDPGATAQFTLEVSVDLGVSGSITFDAEVSSATADPGEALNTASVTSTVVEVGVIEIVTSTAPAGGAGFGFTDDIEAPNAFTLADGETQTFTRVPVGTYTVAEDDPTPAFDLTGLTCIDSDATGTASSADAGTRTATIVLDPNETVTCTYTNTERGTIVVATQTLPDGDAETFDFSGDVAGTIGDGDTIEVVGVLPGTYTTTAAAVAGWDLTGIGCDDGDSSADLGTATATFELQAGETVTCTFINTKRGSITINAASDPSGATGFTFTDDIAAPNTFTLDDGQSETFTDVAPGTYTVVEDDPTPALDLTGLTCNDSDASGVDSTTVLATRTATINLDPGESVSCDFTNTDRGSITVVQQTLPDGDPQSFAFTGDASGSIADNASIVVANLIPGTYTSTQTALAGWDLTSLTCDDGDSTGITTTGVATFVVGAGEDVTCTFTNTKRGTIQISKVSDPAGGTGFAFTDDVPGSGSFTLDDGQTETLTNVVPGTYTVTETDPAPGADLTLLTCSDSDGSGTDSTGVVATRIATINLDPGETVACTFSNTERGTITIIADTVPDDPQDITFTGTLGAFSLDDDADGTLSNTAVFTQQLPGTFTVTQGDPSPANFTGISCTDGASATPSTSSGQTATINLDPGESVTCTFTNSFNTAPIAVDDAYSVPVNVLLDAGTSTAGTDVDGADGVLTKGVDDSDPDAATTLTVTAVGATPVPSGSSASATTTGGGTVTMHSDGTFTYVSEVGESAATDSFDYTLSDGALTDTATVTITLGDTIWFVDNTITGGANNGRSSSPFETVGAFNAATTGTGDTVFVHSGTLADDGFDLGTEQILVGEASGLSSGDLAIPSGAAPVLSPSTGNAINLATDNTIRGLDVGNTPGGHALSGGAVGVVDVSNVDVTGTGGIIRVTTSGDLDDVDFGTQSSAASPGGYAAIDLNGIVSSGGQYAGGSPTIASSTGAGIRVQNSSATIVFMSPVANGSGAEDVALINNSGSFTTVGGAFGTSTTSSGNAVDIDGGNGTVAIGASITNNAQRAIEVTGRTGGQVTFSGMINDTGTGVNISGNSAGTTTLSGTSKVLDTGTDPAVTLTNNTGHTIDFTRGGLDIETALATAFTASGGGTVTVQGPGNTITAVFGTAINIANTAIGASDVTFRSVSVESATTGIQLTNTGTTGGLTITGTGTTAGSGGTFQNILQHGIQITSATQIDLNNLDLTNVATTSGTGSSVFGGDIAAYTAGVKLQSVSDVSLTNVRIIGSETADENGNVSQVGISGKSVSGLVISDTIVENFGNAGGEDNIQFQGLTGTVSLDNLRSRDSGGDLFAIDNTGAGGTAAGGNLTLTVNGSTFDETVNGVGAGGLRLSVSGTGTTAVSVSTSTFGNGIASGANGGLQGTGLQLNVGRGHTGTLTVEDSSFTGMNVAISGTLDIIGTGAGPMLDIDIRDGADADGVGNTIHTIRASALNFFTNGNLTADAGELSATVTDNVIGVLGTTGSGSEFGSGISFRNEGASAATLLVDDNTIQEVALFEGIYVVDSVVGGTTNATITGNTMREIDFDRAIQVANTASVAAGTTCANISGNTFSGTIWGDTPFNANTRVVRVRQTAGTFNVVQAAPTPAAIATELDDANGLGVNNITVSGTINFNSAACVLP</sequence>
<dbReference type="Proteomes" id="UP000011863">
    <property type="component" value="Chromosome"/>
</dbReference>
<feature type="signal peptide" evidence="1">
    <location>
        <begin position="1"/>
        <end position="33"/>
    </location>
</feature>
<dbReference type="InterPro" id="IPR001434">
    <property type="entry name" value="OmcB-like_DUF11"/>
</dbReference>
<keyword evidence="5" id="KW-1185">Reference proteome</keyword>
<feature type="domain" description="SpaA-like prealbumin fold" evidence="3">
    <location>
        <begin position="949"/>
        <end position="1047"/>
    </location>
</feature>